<dbReference type="AlphaFoldDB" id="A0A2S0M5Z5"/>
<dbReference type="Proteomes" id="UP000238358">
    <property type="component" value="Chromosome"/>
</dbReference>
<feature type="domain" description="Methyltransferase" evidence="1">
    <location>
        <begin position="49"/>
        <end position="120"/>
    </location>
</feature>
<gene>
    <name evidence="2" type="ORF">C6Y28_04230</name>
</gene>
<organism evidence="2 3">
    <name type="scientific">Megasphaera elsdenii</name>
    <dbReference type="NCBI Taxonomy" id="907"/>
    <lineage>
        <taxon>Bacteria</taxon>
        <taxon>Bacillati</taxon>
        <taxon>Bacillota</taxon>
        <taxon>Negativicutes</taxon>
        <taxon>Veillonellales</taxon>
        <taxon>Veillonellaceae</taxon>
        <taxon>Megasphaera</taxon>
    </lineage>
</organism>
<accession>A0A2S0M5Z5</accession>
<keyword evidence="2" id="KW-0489">Methyltransferase</keyword>
<protein>
    <submittedName>
        <fullName evidence="2">Methyltransferase domain-containing protein</fullName>
    </submittedName>
</protein>
<evidence type="ECO:0000259" key="1">
    <source>
        <dbReference type="Pfam" id="PF13649"/>
    </source>
</evidence>
<dbReference type="EMBL" id="CP027569">
    <property type="protein sequence ID" value="AVO26880.1"/>
    <property type="molecule type" value="Genomic_DNA"/>
</dbReference>
<dbReference type="CDD" id="cd02440">
    <property type="entry name" value="AdoMet_MTases"/>
    <property type="match status" value="1"/>
</dbReference>
<name>A0A2S0M5Z5_MEGEL</name>
<sequence length="244" mass="26919">MNIELGPHERLDDLVLDGMKVIQRDDQFCFSLDTVLLAHFGAVPHGPALDLGTGTAAIPLILTARGAKKLTAVEFNPVMADIARRNVAINGRDDRITLVEGDYRRIRDWAASGAFAAVYANPPYREKSRGAYSDVDGIRRACHEETATLGDVLDAVKYALKYHGRFRMVHITERLADILEAMRAHDIEPKVLQMVHGRPDKKAKLFLIEGIRGGSKGLDVLPPLIVHNPDGSYSDAVNKLYGKL</sequence>
<dbReference type="InterPro" id="IPR041698">
    <property type="entry name" value="Methyltransf_25"/>
</dbReference>
<dbReference type="InterPro" id="IPR029063">
    <property type="entry name" value="SAM-dependent_MTases_sf"/>
</dbReference>
<dbReference type="InterPro" id="IPR050210">
    <property type="entry name" value="tRNA_Adenine-N(6)_MTase"/>
</dbReference>
<dbReference type="PANTHER" id="PTHR47739">
    <property type="entry name" value="TRNA1(VAL) (ADENINE(37)-N6)-METHYLTRANSFERASE"/>
    <property type="match status" value="1"/>
</dbReference>
<reference evidence="2 3" key="1">
    <citation type="journal article" date="2018" name="Genome Announc.">
        <title>Complete genomes of two Megasphaera elsdenii strains, NCIMB 702410 and ATCC 25940.</title>
        <authorList>
            <person name="Hatmaker E.A."/>
            <person name="O'Dell K."/>
            <person name="Riley L.A."/>
            <person name="Klingeman D.M."/>
            <person name="Guss A.M."/>
        </authorList>
    </citation>
    <scope>NUCLEOTIDE SEQUENCE [LARGE SCALE GENOMIC DNA]</scope>
    <source>
        <strain evidence="2 3">NCIMB702410</strain>
    </source>
</reference>
<dbReference type="OrthoDB" id="9777257at2"/>
<dbReference type="Gene3D" id="3.40.50.150">
    <property type="entry name" value="Vaccinia Virus protein VP39"/>
    <property type="match status" value="1"/>
</dbReference>
<evidence type="ECO:0000313" key="2">
    <source>
        <dbReference type="EMBL" id="AVO26880.1"/>
    </source>
</evidence>
<evidence type="ECO:0000313" key="3">
    <source>
        <dbReference type="Proteomes" id="UP000238358"/>
    </source>
</evidence>
<dbReference type="Pfam" id="PF13649">
    <property type="entry name" value="Methyltransf_25"/>
    <property type="match status" value="1"/>
</dbReference>
<dbReference type="RefSeq" id="WP_027895146.1">
    <property type="nucleotide sequence ID" value="NZ_CATZAM010000015.1"/>
</dbReference>
<dbReference type="GO" id="GO:0008168">
    <property type="term" value="F:methyltransferase activity"/>
    <property type="evidence" value="ECO:0007669"/>
    <property type="project" value="UniProtKB-KW"/>
</dbReference>
<dbReference type="PANTHER" id="PTHR47739:SF1">
    <property type="entry name" value="TRNA1(VAL) (ADENINE(37)-N6)-METHYLTRANSFERASE"/>
    <property type="match status" value="1"/>
</dbReference>
<keyword evidence="2" id="KW-0808">Transferase</keyword>
<proteinExistence type="predicted"/>
<dbReference type="SUPFAM" id="SSF53335">
    <property type="entry name" value="S-adenosyl-L-methionine-dependent methyltransferases"/>
    <property type="match status" value="1"/>
</dbReference>
<dbReference type="GO" id="GO:0032259">
    <property type="term" value="P:methylation"/>
    <property type="evidence" value="ECO:0007669"/>
    <property type="project" value="UniProtKB-KW"/>
</dbReference>